<dbReference type="STRING" id="550540.Fbal_2705"/>
<dbReference type="Pfam" id="PF02169">
    <property type="entry name" value="LPP20"/>
    <property type="match status" value="1"/>
</dbReference>
<proteinExistence type="predicted"/>
<feature type="chain" id="PRO_5003151038" description="Lipoprotein LPP20-like domain-containing protein" evidence="1">
    <location>
        <begin position="22"/>
        <end position="191"/>
    </location>
</feature>
<feature type="domain" description="Lipoprotein LPP20-like" evidence="2">
    <location>
        <begin position="39"/>
        <end position="144"/>
    </location>
</feature>
<feature type="signal peptide" evidence="1">
    <location>
        <begin position="1"/>
        <end position="21"/>
    </location>
</feature>
<dbReference type="PROSITE" id="PS51257">
    <property type="entry name" value="PROKAR_LIPOPROTEIN"/>
    <property type="match status" value="1"/>
</dbReference>
<organism evidence="3 4">
    <name type="scientific">Ferrimonas balearica (strain DSM 9799 / CCM 4581 / KCTC 23876 / PAT)</name>
    <dbReference type="NCBI Taxonomy" id="550540"/>
    <lineage>
        <taxon>Bacteria</taxon>
        <taxon>Pseudomonadati</taxon>
        <taxon>Pseudomonadota</taxon>
        <taxon>Gammaproteobacteria</taxon>
        <taxon>Alteromonadales</taxon>
        <taxon>Ferrimonadaceae</taxon>
        <taxon>Ferrimonas</taxon>
    </lineage>
</organism>
<evidence type="ECO:0000313" key="3">
    <source>
        <dbReference type="EMBL" id="ADN76907.1"/>
    </source>
</evidence>
<dbReference type="HOGENOM" id="CLU_121836_0_0_6"/>
<dbReference type="GeneID" id="67182930"/>
<evidence type="ECO:0000259" key="2">
    <source>
        <dbReference type="Pfam" id="PF02169"/>
    </source>
</evidence>
<dbReference type="KEGG" id="fbl:Fbal_2705"/>
<gene>
    <name evidence="3" type="ordered locus">Fbal_2705</name>
</gene>
<dbReference type="OrthoDB" id="12517at2"/>
<evidence type="ECO:0000256" key="1">
    <source>
        <dbReference type="SAM" id="SignalP"/>
    </source>
</evidence>
<dbReference type="AlphaFoldDB" id="E1SQY2"/>
<dbReference type="RefSeq" id="WP_013346213.1">
    <property type="nucleotide sequence ID" value="NC_014541.1"/>
</dbReference>
<dbReference type="InterPro" id="IPR024952">
    <property type="entry name" value="LPP20-like_dom"/>
</dbReference>
<dbReference type="eggNOG" id="ENOG5032GW0">
    <property type="taxonomic scope" value="Bacteria"/>
</dbReference>
<reference evidence="3 4" key="1">
    <citation type="journal article" date="2010" name="Stand. Genomic Sci.">
        <title>Complete genome sequence of Ferrimonas balearica type strain (PAT).</title>
        <authorList>
            <person name="Nolan M."/>
            <person name="Sikorski J."/>
            <person name="Davenport K."/>
            <person name="Lucas S."/>
            <person name="Glavina Del Rio T."/>
            <person name="Tice H."/>
            <person name="Cheng J."/>
            <person name="Goodwin L."/>
            <person name="Pitluck S."/>
            <person name="Liolios K."/>
            <person name="Ivanova N."/>
            <person name="Mavromatis K."/>
            <person name="Ovchinnikova G."/>
            <person name="Pati A."/>
            <person name="Chen A."/>
            <person name="Palaniappan K."/>
            <person name="Land M."/>
            <person name="Hauser L."/>
            <person name="Chang Y."/>
            <person name="Jeffries C."/>
            <person name="Tapia R."/>
            <person name="Brettin T."/>
            <person name="Detter J."/>
            <person name="Han C."/>
            <person name="Yasawong M."/>
            <person name="Rohde M."/>
            <person name="Tindall B."/>
            <person name="Goker M."/>
            <person name="Woyke T."/>
            <person name="Bristow J."/>
            <person name="Eisen J."/>
            <person name="Markowitz V."/>
            <person name="Hugenholtz P."/>
            <person name="Kyrpides N."/>
            <person name="Klenk H."/>
            <person name="Lapidus A."/>
        </authorList>
    </citation>
    <scope>NUCLEOTIDE SEQUENCE [LARGE SCALE GENOMIC DNA]</scope>
    <source>
        <strain evidence="4">DSM 9799 / CCM 4581 / KCTC 23876 / PAT</strain>
    </source>
</reference>
<sequence>MMKKRLISLLAVATLAGCASNDDVTLACTFPDAAETAAPEWVCDEAVAGYALTGVGYAKQNPAGIGFMKEVAANDGRVKMAQAFRTRIAATFRSSVVASGIDGDDTTNTLIETASRNLTEQTLSGARILKSRTSPTGALYVLVGMSDADYERTMKAALKASKNQDSELWQRFKEDEAAKLLEAMLQTTSQL</sequence>
<accession>E1SQY2</accession>
<dbReference type="Proteomes" id="UP000006683">
    <property type="component" value="Chromosome"/>
</dbReference>
<evidence type="ECO:0000313" key="4">
    <source>
        <dbReference type="Proteomes" id="UP000006683"/>
    </source>
</evidence>
<keyword evidence="1" id="KW-0732">Signal</keyword>
<protein>
    <recommendedName>
        <fullName evidence="2">Lipoprotein LPP20-like domain-containing protein</fullName>
    </recommendedName>
</protein>
<dbReference type="EMBL" id="CP002209">
    <property type="protein sequence ID" value="ADN76907.1"/>
    <property type="molecule type" value="Genomic_DNA"/>
</dbReference>
<name>E1SQY2_FERBD</name>
<keyword evidence="4" id="KW-1185">Reference proteome</keyword>